<comment type="caution">
    <text evidence="1">The sequence shown here is derived from an EMBL/GenBank/DDBJ whole genome shotgun (WGS) entry which is preliminary data.</text>
</comment>
<reference evidence="2" key="1">
    <citation type="journal article" date="2023" name="Nat. Plants">
        <title>Single-cell RNA sequencing provides a high-resolution roadmap for understanding the multicellular compartmentation of specialized metabolism.</title>
        <authorList>
            <person name="Sun S."/>
            <person name="Shen X."/>
            <person name="Li Y."/>
            <person name="Li Y."/>
            <person name="Wang S."/>
            <person name="Li R."/>
            <person name="Zhang H."/>
            <person name="Shen G."/>
            <person name="Guo B."/>
            <person name="Wei J."/>
            <person name="Xu J."/>
            <person name="St-Pierre B."/>
            <person name="Chen S."/>
            <person name="Sun C."/>
        </authorList>
    </citation>
    <scope>NUCLEOTIDE SEQUENCE [LARGE SCALE GENOMIC DNA]</scope>
</reference>
<evidence type="ECO:0000313" key="2">
    <source>
        <dbReference type="Proteomes" id="UP001060085"/>
    </source>
</evidence>
<proteinExistence type="predicted"/>
<gene>
    <name evidence="1" type="ORF">M9H77_35698</name>
</gene>
<dbReference type="EMBL" id="CM044708">
    <property type="protein sequence ID" value="KAI5649693.1"/>
    <property type="molecule type" value="Genomic_DNA"/>
</dbReference>
<sequence length="186" mass="20824">MITIELGIMIKLRTLGSTQSKILPSVVGCLPLIILFQNLPQTAVIGPTDFLEAFHLLGHLSSYECLHNSSLDLLSGLLVEFYDRRILEKVGDTIGKFLQDNTYVQVDINSHLIPSARIGDLYVQQIQYEGIDICFSCGYLGRAKKYCPPQVPKVNPSEGKKQILCMKIPKKTRMNLDPATLFRQGK</sequence>
<name>A0ACB9ZQH6_CATRO</name>
<keyword evidence="2" id="KW-1185">Reference proteome</keyword>
<protein>
    <submittedName>
        <fullName evidence="1">Uncharacterized protein</fullName>
    </submittedName>
</protein>
<accession>A0ACB9ZQH6</accession>
<evidence type="ECO:0000313" key="1">
    <source>
        <dbReference type="EMBL" id="KAI5649693.1"/>
    </source>
</evidence>
<organism evidence="1 2">
    <name type="scientific">Catharanthus roseus</name>
    <name type="common">Madagascar periwinkle</name>
    <name type="synonym">Vinca rosea</name>
    <dbReference type="NCBI Taxonomy" id="4058"/>
    <lineage>
        <taxon>Eukaryota</taxon>
        <taxon>Viridiplantae</taxon>
        <taxon>Streptophyta</taxon>
        <taxon>Embryophyta</taxon>
        <taxon>Tracheophyta</taxon>
        <taxon>Spermatophyta</taxon>
        <taxon>Magnoliopsida</taxon>
        <taxon>eudicotyledons</taxon>
        <taxon>Gunneridae</taxon>
        <taxon>Pentapetalae</taxon>
        <taxon>asterids</taxon>
        <taxon>lamiids</taxon>
        <taxon>Gentianales</taxon>
        <taxon>Apocynaceae</taxon>
        <taxon>Rauvolfioideae</taxon>
        <taxon>Vinceae</taxon>
        <taxon>Catharanthinae</taxon>
        <taxon>Catharanthus</taxon>
    </lineage>
</organism>
<dbReference type="Proteomes" id="UP001060085">
    <property type="component" value="Linkage Group LG08"/>
</dbReference>